<dbReference type="CDD" id="cd05013">
    <property type="entry name" value="SIS_RpiR"/>
    <property type="match status" value="1"/>
</dbReference>
<feature type="domain" description="HTH rpiR-type" evidence="4">
    <location>
        <begin position="9"/>
        <end position="85"/>
    </location>
</feature>
<evidence type="ECO:0000259" key="5">
    <source>
        <dbReference type="PROSITE" id="PS51464"/>
    </source>
</evidence>
<feature type="domain" description="SIS" evidence="5">
    <location>
        <begin position="133"/>
        <end position="270"/>
    </location>
</feature>
<dbReference type="PANTHER" id="PTHR30514:SF18">
    <property type="entry name" value="RPIR-FAMILY TRANSCRIPTIONAL REGULATOR"/>
    <property type="match status" value="1"/>
</dbReference>
<dbReference type="InterPro" id="IPR047640">
    <property type="entry name" value="RpiR-like"/>
</dbReference>
<evidence type="ECO:0000313" key="6">
    <source>
        <dbReference type="EMBL" id="SCB27085.1"/>
    </source>
</evidence>
<gene>
    <name evidence="6" type="ORF">GA0061103_3764</name>
</gene>
<dbReference type="PROSITE" id="PS51071">
    <property type="entry name" value="HTH_RPIR"/>
    <property type="match status" value="1"/>
</dbReference>
<dbReference type="EMBL" id="FMAG01000003">
    <property type="protein sequence ID" value="SCB27085.1"/>
    <property type="molecule type" value="Genomic_DNA"/>
</dbReference>
<evidence type="ECO:0000256" key="2">
    <source>
        <dbReference type="ARBA" id="ARBA00023125"/>
    </source>
</evidence>
<dbReference type="InterPro" id="IPR001347">
    <property type="entry name" value="SIS_dom"/>
</dbReference>
<keyword evidence="3" id="KW-0804">Transcription</keyword>
<dbReference type="GO" id="GO:0003700">
    <property type="term" value="F:DNA-binding transcription factor activity"/>
    <property type="evidence" value="ECO:0007669"/>
    <property type="project" value="InterPro"/>
</dbReference>
<dbReference type="InterPro" id="IPR035472">
    <property type="entry name" value="RpiR-like_SIS"/>
</dbReference>
<keyword evidence="2" id="KW-0238">DNA-binding</keyword>
<dbReference type="InterPro" id="IPR046348">
    <property type="entry name" value="SIS_dom_sf"/>
</dbReference>
<dbReference type="GO" id="GO:0097367">
    <property type="term" value="F:carbohydrate derivative binding"/>
    <property type="evidence" value="ECO:0007669"/>
    <property type="project" value="InterPro"/>
</dbReference>
<dbReference type="RefSeq" id="WP_092711942.1">
    <property type="nucleotide sequence ID" value="NZ_FMAG01000003.1"/>
</dbReference>
<evidence type="ECO:0000256" key="3">
    <source>
        <dbReference type="ARBA" id="ARBA00023163"/>
    </source>
</evidence>
<dbReference type="SUPFAM" id="SSF53697">
    <property type="entry name" value="SIS domain"/>
    <property type="match status" value="1"/>
</dbReference>
<accession>A0A1C3VHI6</accession>
<protein>
    <submittedName>
        <fullName evidence="6">Transcriptional regulator, RpiR family</fullName>
    </submittedName>
</protein>
<evidence type="ECO:0000259" key="4">
    <source>
        <dbReference type="PROSITE" id="PS51071"/>
    </source>
</evidence>
<evidence type="ECO:0000256" key="1">
    <source>
        <dbReference type="ARBA" id="ARBA00023015"/>
    </source>
</evidence>
<dbReference type="Pfam" id="PF01418">
    <property type="entry name" value="HTH_6"/>
    <property type="match status" value="1"/>
</dbReference>
<dbReference type="SUPFAM" id="SSF46689">
    <property type="entry name" value="Homeodomain-like"/>
    <property type="match status" value="1"/>
</dbReference>
<keyword evidence="7" id="KW-1185">Reference proteome</keyword>
<keyword evidence="1" id="KW-0805">Transcription regulation</keyword>
<evidence type="ECO:0000313" key="7">
    <source>
        <dbReference type="Proteomes" id="UP000199101"/>
    </source>
</evidence>
<dbReference type="STRING" id="410764.GA0061103_3764"/>
<dbReference type="AlphaFoldDB" id="A0A1C3VHI6"/>
<dbReference type="GO" id="GO:0003677">
    <property type="term" value="F:DNA binding"/>
    <property type="evidence" value="ECO:0007669"/>
    <property type="project" value="UniProtKB-KW"/>
</dbReference>
<dbReference type="PANTHER" id="PTHR30514">
    <property type="entry name" value="GLUCOKINASE"/>
    <property type="match status" value="1"/>
</dbReference>
<dbReference type="Gene3D" id="3.40.50.10490">
    <property type="entry name" value="Glucose-6-phosphate isomerase like protein, domain 1"/>
    <property type="match status" value="1"/>
</dbReference>
<reference evidence="7" key="1">
    <citation type="submission" date="2016-08" db="EMBL/GenBank/DDBJ databases">
        <authorList>
            <person name="Varghese N."/>
            <person name="Submissions Spin"/>
        </authorList>
    </citation>
    <scope>NUCLEOTIDE SEQUENCE [LARGE SCALE GENOMIC DNA]</scope>
    <source>
        <strain evidence="7">HAMBI 2975</strain>
    </source>
</reference>
<dbReference type="Gene3D" id="1.10.10.10">
    <property type="entry name" value="Winged helix-like DNA-binding domain superfamily/Winged helix DNA-binding domain"/>
    <property type="match status" value="1"/>
</dbReference>
<dbReference type="GO" id="GO:1901135">
    <property type="term" value="P:carbohydrate derivative metabolic process"/>
    <property type="evidence" value="ECO:0007669"/>
    <property type="project" value="InterPro"/>
</dbReference>
<dbReference type="PROSITE" id="PS51464">
    <property type="entry name" value="SIS"/>
    <property type="match status" value="1"/>
</dbReference>
<organism evidence="6 7">
    <name type="scientific">Rhizobium multihospitium</name>
    <dbReference type="NCBI Taxonomy" id="410764"/>
    <lineage>
        <taxon>Bacteria</taxon>
        <taxon>Pseudomonadati</taxon>
        <taxon>Pseudomonadota</taxon>
        <taxon>Alphaproteobacteria</taxon>
        <taxon>Hyphomicrobiales</taxon>
        <taxon>Rhizobiaceae</taxon>
        <taxon>Rhizobium/Agrobacterium group</taxon>
        <taxon>Rhizobium</taxon>
    </lineage>
</organism>
<dbReference type="InterPro" id="IPR036388">
    <property type="entry name" value="WH-like_DNA-bd_sf"/>
</dbReference>
<dbReference type="InterPro" id="IPR000281">
    <property type="entry name" value="HTH_RpiR"/>
</dbReference>
<name>A0A1C3VHI6_9HYPH</name>
<sequence>MAETTQKPHTFEDRVFAVIETLAPAEQRIARFFIEQKQAALLNSAAQIAQLAGTSDATVVRTARNLGFESLSTLRAALLEELTGTPSPSTRMRRTLAETGSQSGDALRHVVAIHAQALDILQRAEFVASFEHCVDILAGAARRHIFGIGPSGAMADYASLQFNRIGLPTNALSASGVALADRMLWIGAGDAVLVMAYAPLYREVEVLLDHAGKHGVPVILISDDLGLLTADKVAEVLPVPRGNAGHLALHGGTLVLIESLIVALAAKGKDAAIDSLDQLSQLRGAIDKSWSKRGTRKRK</sequence>
<dbReference type="InterPro" id="IPR009057">
    <property type="entry name" value="Homeodomain-like_sf"/>
</dbReference>
<proteinExistence type="predicted"/>
<dbReference type="Proteomes" id="UP000199101">
    <property type="component" value="Unassembled WGS sequence"/>
</dbReference>
<dbReference type="OrthoDB" id="8683433at2"/>